<keyword evidence="3" id="KW-0547">Nucleotide-binding</keyword>
<dbReference type="PANTHER" id="PTHR32182">
    <property type="entry name" value="DNA REPLICATION AND REPAIR PROTEIN RECF"/>
    <property type="match status" value="1"/>
</dbReference>
<dbReference type="InterPro" id="IPR001238">
    <property type="entry name" value="DNA-binding_RecF"/>
</dbReference>
<evidence type="ECO:0000256" key="2">
    <source>
        <dbReference type="ARBA" id="ARBA00022705"/>
    </source>
</evidence>
<evidence type="ECO:0000256" key="1">
    <source>
        <dbReference type="ARBA" id="ARBA00022490"/>
    </source>
</evidence>
<dbReference type="InterPro" id="IPR042174">
    <property type="entry name" value="RecF_2"/>
</dbReference>
<keyword evidence="4" id="KW-0067">ATP-binding</keyword>
<evidence type="ECO:0000313" key="6">
    <source>
        <dbReference type="EMBL" id="SUZ49563.1"/>
    </source>
</evidence>
<reference evidence="6" key="1">
    <citation type="submission" date="2018-05" db="EMBL/GenBank/DDBJ databases">
        <authorList>
            <person name="Lanie J.A."/>
            <person name="Ng W.-L."/>
            <person name="Kazmierczak K.M."/>
            <person name="Andrzejewski T.M."/>
            <person name="Davidsen T.M."/>
            <person name="Wayne K.J."/>
            <person name="Tettelin H."/>
            <person name="Glass J.I."/>
            <person name="Rusch D."/>
            <person name="Podicherti R."/>
            <person name="Tsui H.-C.T."/>
            <person name="Winkler M.E."/>
        </authorList>
    </citation>
    <scope>NUCLEOTIDE SEQUENCE</scope>
</reference>
<dbReference type="PANTHER" id="PTHR32182:SF0">
    <property type="entry name" value="DNA REPLICATION AND REPAIR PROTEIN RECF"/>
    <property type="match status" value="1"/>
</dbReference>
<dbReference type="GO" id="GO:0003697">
    <property type="term" value="F:single-stranded DNA binding"/>
    <property type="evidence" value="ECO:0007669"/>
    <property type="project" value="InterPro"/>
</dbReference>
<dbReference type="AlphaFoldDB" id="A0A381N7J8"/>
<protein>
    <recommendedName>
        <fullName evidence="7">DNA replication and repair protein RecF</fullName>
    </recommendedName>
</protein>
<dbReference type="GO" id="GO:0005524">
    <property type="term" value="F:ATP binding"/>
    <property type="evidence" value="ECO:0007669"/>
    <property type="project" value="UniProtKB-KW"/>
</dbReference>
<keyword evidence="5" id="KW-0238">DNA-binding</keyword>
<keyword evidence="2" id="KW-0235">DNA replication</keyword>
<sequence length="214" mass="24546">VEQGYLGLWRRYKRSLKQRNTMLRSKAKHEEIRAWDKALAALGEEIDTIRQQVFVVLKPVLLKTASFLLKNPVFFDYDRGWQENKSLLDVFIANENRDSQYGTTHSGPHRADIKITHENKKAKGRVSRGEQKLLACATILSAVEVVQSTLDKKLLLLLDDPAAELDTKSLKRLMEKVFELKSQLIVTSIEPEPDIFPQQPSLFHVERGKIHCAK</sequence>
<name>A0A381N7J8_9ZZZZ</name>
<dbReference type="Gene3D" id="1.20.1050.90">
    <property type="entry name" value="RecF/RecN/SMC, N-terminal domain"/>
    <property type="match status" value="1"/>
</dbReference>
<dbReference type="InterPro" id="IPR027417">
    <property type="entry name" value="P-loop_NTPase"/>
</dbReference>
<evidence type="ECO:0000256" key="3">
    <source>
        <dbReference type="ARBA" id="ARBA00022741"/>
    </source>
</evidence>
<dbReference type="GO" id="GO:0006302">
    <property type="term" value="P:double-strand break repair"/>
    <property type="evidence" value="ECO:0007669"/>
    <property type="project" value="TreeGrafter"/>
</dbReference>
<evidence type="ECO:0000256" key="4">
    <source>
        <dbReference type="ARBA" id="ARBA00022840"/>
    </source>
</evidence>
<dbReference type="EMBL" id="UINC01000122">
    <property type="protein sequence ID" value="SUZ49563.1"/>
    <property type="molecule type" value="Genomic_DNA"/>
</dbReference>
<organism evidence="6">
    <name type="scientific">marine metagenome</name>
    <dbReference type="NCBI Taxonomy" id="408172"/>
    <lineage>
        <taxon>unclassified sequences</taxon>
        <taxon>metagenomes</taxon>
        <taxon>ecological metagenomes</taxon>
    </lineage>
</organism>
<accession>A0A381N7J8</accession>
<evidence type="ECO:0008006" key="7">
    <source>
        <dbReference type="Google" id="ProtNLM"/>
    </source>
</evidence>
<dbReference type="GO" id="GO:0000731">
    <property type="term" value="P:DNA synthesis involved in DNA repair"/>
    <property type="evidence" value="ECO:0007669"/>
    <property type="project" value="TreeGrafter"/>
</dbReference>
<dbReference type="HAMAP" id="MF_00365">
    <property type="entry name" value="RecF"/>
    <property type="match status" value="1"/>
</dbReference>
<evidence type="ECO:0000256" key="5">
    <source>
        <dbReference type="ARBA" id="ARBA00023125"/>
    </source>
</evidence>
<dbReference type="GO" id="GO:0006260">
    <property type="term" value="P:DNA replication"/>
    <property type="evidence" value="ECO:0007669"/>
    <property type="project" value="UniProtKB-KW"/>
</dbReference>
<keyword evidence="1" id="KW-0963">Cytoplasm</keyword>
<dbReference type="SUPFAM" id="SSF52540">
    <property type="entry name" value="P-loop containing nucleoside triphosphate hydrolases"/>
    <property type="match status" value="1"/>
</dbReference>
<gene>
    <name evidence="6" type="ORF">METZ01_LOCUS2417</name>
</gene>
<feature type="non-terminal residue" evidence="6">
    <location>
        <position position="1"/>
    </location>
</feature>
<proteinExistence type="inferred from homology"/>